<dbReference type="PANTHER" id="PTHR12483">
    <property type="entry name" value="SOLUTE CARRIER FAMILY 31 COPPER TRANSPORTERS"/>
    <property type="match status" value="1"/>
</dbReference>
<keyword evidence="6" id="KW-0813">Transport</keyword>
<feature type="transmembrane region" description="Helical" evidence="6">
    <location>
        <begin position="82"/>
        <end position="105"/>
    </location>
</feature>
<evidence type="ECO:0000256" key="6">
    <source>
        <dbReference type="RuleBase" id="RU367022"/>
    </source>
</evidence>
<name>A0A6P5TR13_PRUAV</name>
<keyword evidence="4 6" id="KW-1133">Transmembrane helix</keyword>
<keyword evidence="3 6" id="KW-0187">Copper transport</keyword>
<evidence type="ECO:0000256" key="3">
    <source>
        <dbReference type="ARBA" id="ARBA00022796"/>
    </source>
</evidence>
<dbReference type="GO" id="GO:0005886">
    <property type="term" value="C:plasma membrane"/>
    <property type="evidence" value="ECO:0007669"/>
    <property type="project" value="TreeGrafter"/>
</dbReference>
<dbReference type="AlphaFoldDB" id="A0A6P5TR13"/>
<sequence length="125" mass="13641">MEGMPKMNMQMSFHWGNEPTILFTGWPNQTTGMYILALFFVFVLAFAKEALSVWPIIKQTTNPMVAGITQASVYSVQVGMGYLVMLAVMSFNVGIFIAAVAGHTFGDFVVKASSRAPAKPSQPEV</sequence>
<evidence type="ECO:0000256" key="4">
    <source>
        <dbReference type="ARBA" id="ARBA00022989"/>
    </source>
</evidence>
<evidence type="ECO:0000313" key="7">
    <source>
        <dbReference type="Proteomes" id="UP000515124"/>
    </source>
</evidence>
<dbReference type="KEGG" id="pavi:110769838"/>
<evidence type="ECO:0000256" key="2">
    <source>
        <dbReference type="ARBA" id="ARBA00022692"/>
    </source>
</evidence>
<dbReference type="Proteomes" id="UP000515124">
    <property type="component" value="Unplaced"/>
</dbReference>
<reference evidence="8" key="1">
    <citation type="submission" date="2025-08" db="UniProtKB">
        <authorList>
            <consortium name="RefSeq"/>
        </authorList>
    </citation>
    <scope>IDENTIFICATION</scope>
</reference>
<organism evidence="7 8">
    <name type="scientific">Prunus avium</name>
    <name type="common">Cherry</name>
    <name type="synonym">Cerasus avium</name>
    <dbReference type="NCBI Taxonomy" id="42229"/>
    <lineage>
        <taxon>Eukaryota</taxon>
        <taxon>Viridiplantae</taxon>
        <taxon>Streptophyta</taxon>
        <taxon>Embryophyta</taxon>
        <taxon>Tracheophyta</taxon>
        <taxon>Spermatophyta</taxon>
        <taxon>Magnoliopsida</taxon>
        <taxon>eudicotyledons</taxon>
        <taxon>Gunneridae</taxon>
        <taxon>Pentapetalae</taxon>
        <taxon>rosids</taxon>
        <taxon>fabids</taxon>
        <taxon>Rosales</taxon>
        <taxon>Rosaceae</taxon>
        <taxon>Amygdaloideae</taxon>
        <taxon>Amygdaleae</taxon>
        <taxon>Prunus</taxon>
    </lineage>
</organism>
<keyword evidence="6" id="KW-0186">Copper</keyword>
<evidence type="ECO:0000256" key="5">
    <source>
        <dbReference type="ARBA" id="ARBA00023136"/>
    </source>
</evidence>
<keyword evidence="2 6" id="KW-0812">Transmembrane</keyword>
<keyword evidence="7" id="KW-1185">Reference proteome</keyword>
<dbReference type="PANTHER" id="PTHR12483:SF85">
    <property type="entry name" value="COPPER TRANSPORT PROTEIN"/>
    <property type="match status" value="1"/>
</dbReference>
<evidence type="ECO:0000313" key="8">
    <source>
        <dbReference type="RefSeq" id="XP_021829570.1"/>
    </source>
</evidence>
<gene>
    <name evidence="8" type="primary">LOC110769838</name>
</gene>
<dbReference type="GO" id="GO:0005375">
    <property type="term" value="F:copper ion transmembrane transporter activity"/>
    <property type="evidence" value="ECO:0007669"/>
    <property type="project" value="UniProtKB-UniRule"/>
</dbReference>
<keyword evidence="5 6" id="KW-0472">Membrane</keyword>
<proteinExistence type="inferred from homology"/>
<dbReference type="GeneID" id="110769838"/>
<comment type="subcellular location">
    <subcellularLocation>
        <location evidence="6">Membrane</location>
        <topology evidence="6">Multi-pass membrane protein</topology>
    </subcellularLocation>
</comment>
<evidence type="ECO:0000256" key="1">
    <source>
        <dbReference type="ARBA" id="ARBA00006921"/>
    </source>
</evidence>
<dbReference type="RefSeq" id="XP_021829570.1">
    <property type="nucleotide sequence ID" value="XM_021973878.1"/>
</dbReference>
<accession>A0A6P5TR13</accession>
<keyword evidence="6" id="KW-0406">Ion transport</keyword>
<dbReference type="InterPro" id="IPR007274">
    <property type="entry name" value="Cop_transporter"/>
</dbReference>
<comment type="similarity">
    <text evidence="1 6">Belongs to the copper transporter (Ctr) (TC 1.A.56) family. SLC31A subfamily.</text>
</comment>
<dbReference type="Pfam" id="PF04145">
    <property type="entry name" value="Ctr"/>
    <property type="match status" value="2"/>
</dbReference>
<protein>
    <recommendedName>
        <fullName evidence="6">Copper transport protein</fullName>
    </recommendedName>
</protein>